<evidence type="ECO:0000256" key="1">
    <source>
        <dbReference type="SAM" id="Phobius"/>
    </source>
</evidence>
<evidence type="ECO:0000313" key="3">
    <source>
        <dbReference type="Proteomes" id="UP000481043"/>
    </source>
</evidence>
<feature type="transmembrane region" description="Helical" evidence="1">
    <location>
        <begin position="108"/>
        <end position="132"/>
    </location>
</feature>
<organism evidence="2 3">
    <name type="scientific">Bacillus mesophilus</name>
    <dbReference type="NCBI Taxonomy" id="1808955"/>
    <lineage>
        <taxon>Bacteria</taxon>
        <taxon>Bacillati</taxon>
        <taxon>Bacillota</taxon>
        <taxon>Bacilli</taxon>
        <taxon>Bacillales</taxon>
        <taxon>Bacillaceae</taxon>
        <taxon>Bacillus</taxon>
    </lineage>
</organism>
<accession>A0A6M0QFE7</accession>
<dbReference type="RefSeq" id="WP_163181982.1">
    <property type="nucleotide sequence ID" value="NZ_JAAIWM010000014.1"/>
</dbReference>
<dbReference type="InterPro" id="IPR019074">
    <property type="entry name" value="YabQ"/>
</dbReference>
<feature type="transmembrane region" description="Helical" evidence="1">
    <location>
        <begin position="68"/>
        <end position="87"/>
    </location>
</feature>
<keyword evidence="1" id="KW-0472">Membrane</keyword>
<keyword evidence="1" id="KW-1133">Transmembrane helix</keyword>
<gene>
    <name evidence="2" type="primary">yabQ</name>
    <name evidence="2" type="ORF">G4D63_20680</name>
</gene>
<comment type="caution">
    <text evidence="2">The sequence shown here is derived from an EMBL/GenBank/DDBJ whole genome shotgun (WGS) entry which is preliminary data.</text>
</comment>
<feature type="transmembrane region" description="Helical" evidence="1">
    <location>
        <begin position="6"/>
        <end position="27"/>
    </location>
</feature>
<feature type="transmembrane region" description="Helical" evidence="1">
    <location>
        <begin position="39"/>
        <end position="62"/>
    </location>
</feature>
<feature type="transmembrane region" description="Helical" evidence="1">
    <location>
        <begin position="138"/>
        <end position="162"/>
    </location>
</feature>
<keyword evidence="1" id="KW-0812">Transmembrane</keyword>
<dbReference type="AlphaFoldDB" id="A0A6M0QFE7"/>
<dbReference type="Pfam" id="PF09578">
    <property type="entry name" value="Spore_YabQ"/>
    <property type="match status" value="1"/>
</dbReference>
<dbReference type="EMBL" id="JAAIWM010000014">
    <property type="protein sequence ID" value="NEY74118.1"/>
    <property type="molecule type" value="Genomic_DNA"/>
</dbReference>
<protein>
    <submittedName>
        <fullName evidence="2">Spore cortex biosynthesis protein YabQ</fullName>
    </submittedName>
</protein>
<proteinExistence type="predicted"/>
<dbReference type="NCBIfam" id="TIGR02893">
    <property type="entry name" value="spore_yabQ"/>
    <property type="match status" value="1"/>
</dbReference>
<evidence type="ECO:0000313" key="2">
    <source>
        <dbReference type="EMBL" id="NEY74118.1"/>
    </source>
</evidence>
<keyword evidence="3" id="KW-1185">Reference proteome</keyword>
<dbReference type="Proteomes" id="UP000481043">
    <property type="component" value="Unassembled WGS sequence"/>
</dbReference>
<reference evidence="2 3" key="1">
    <citation type="submission" date="2020-02" db="EMBL/GenBank/DDBJ databases">
        <title>Bacillus aquiflavi sp. nov., isolated from yellow water of strong flavor Chinese baijiu in Yibin region of China.</title>
        <authorList>
            <person name="Xie J."/>
        </authorList>
    </citation>
    <scope>NUCLEOTIDE SEQUENCE [LARGE SCALE GENOMIC DNA]</scope>
    <source>
        <strain evidence="2 3">SA4</strain>
    </source>
</reference>
<sequence length="199" mass="23606">MSLTVQFYTMLAMFGMGSWVGAALDTYGRFLKRSTRASWFVFLNDIAFWVVQGLIIFYTLLVVNEGELRFYVFLALLCGFAAYQSLFQSFYKSLLERLISMVVKTYKFFARLVTVLIINPIRYIIQLLLVFLLGLWKLIMMVSIFIVKVIYTPFKWVGLLIWKLTPKKFKIFLNKIAGFLMKIKNFKNIWQKWLSKFRR</sequence>
<name>A0A6M0QFE7_9BACI</name>